<name>A0ABN8PZL7_9CNID</name>
<feature type="compositionally biased region" description="Low complexity" evidence="1">
    <location>
        <begin position="1"/>
        <end position="12"/>
    </location>
</feature>
<dbReference type="InterPro" id="IPR046815">
    <property type="entry name" value="P2RX7_C"/>
</dbReference>
<dbReference type="EMBL" id="CALNXK010000098">
    <property type="protein sequence ID" value="CAH3154186.1"/>
    <property type="molecule type" value="Genomic_DNA"/>
</dbReference>
<feature type="region of interest" description="Disordered" evidence="1">
    <location>
        <begin position="1"/>
        <end position="67"/>
    </location>
</feature>
<comment type="caution">
    <text evidence="3">The sequence shown here is derived from an EMBL/GenBank/DDBJ whole genome shotgun (WGS) entry which is preliminary data.</text>
</comment>
<dbReference type="Pfam" id="PF20478">
    <property type="entry name" value="P2RX7_C"/>
    <property type="match status" value="1"/>
</dbReference>
<evidence type="ECO:0000256" key="1">
    <source>
        <dbReference type="SAM" id="MobiDB-lite"/>
    </source>
</evidence>
<evidence type="ECO:0000259" key="2">
    <source>
        <dbReference type="Pfam" id="PF20478"/>
    </source>
</evidence>
<protein>
    <recommendedName>
        <fullName evidence="2">P2X purinoreceptor 7 intracellular domain-containing protein</fullName>
    </recommendedName>
</protein>
<feature type="domain" description="P2X purinoreceptor 7 intracellular" evidence="2">
    <location>
        <begin position="71"/>
        <end position="208"/>
    </location>
</feature>
<dbReference type="Proteomes" id="UP001159405">
    <property type="component" value="Unassembled WGS sequence"/>
</dbReference>
<evidence type="ECO:0000313" key="4">
    <source>
        <dbReference type="Proteomes" id="UP001159405"/>
    </source>
</evidence>
<proteinExistence type="predicted"/>
<sequence>MSSDSEISSVEQSDSEETYPEEEIENDDVDVEVVLSLVQPYEDEPLADASAEPHMEEENEDADADGLTPTVLEARYERTVPVTSWCQCELCNDMNLVGALEFRCCREVVHSSGKLVFDGSIERISCITQHEDYAALSNRTVLLQAAPLLRNKDGRSYRRRSGVPENEFIRAVAYRWMIRWLCGYMGWENTRPLPACIYHDIRSRYQTLQSRGYRNALPE</sequence>
<feature type="compositionally biased region" description="Acidic residues" evidence="1">
    <location>
        <begin position="13"/>
        <end position="31"/>
    </location>
</feature>
<organism evidence="3 4">
    <name type="scientific">Porites lobata</name>
    <dbReference type="NCBI Taxonomy" id="104759"/>
    <lineage>
        <taxon>Eukaryota</taxon>
        <taxon>Metazoa</taxon>
        <taxon>Cnidaria</taxon>
        <taxon>Anthozoa</taxon>
        <taxon>Hexacorallia</taxon>
        <taxon>Scleractinia</taxon>
        <taxon>Fungiina</taxon>
        <taxon>Poritidae</taxon>
        <taxon>Porites</taxon>
    </lineage>
</organism>
<reference evidence="3 4" key="1">
    <citation type="submission" date="2022-05" db="EMBL/GenBank/DDBJ databases">
        <authorList>
            <consortium name="Genoscope - CEA"/>
            <person name="William W."/>
        </authorList>
    </citation>
    <scope>NUCLEOTIDE SEQUENCE [LARGE SCALE GENOMIC DNA]</scope>
</reference>
<dbReference type="PANTHER" id="PTHR36981:SF1">
    <property type="entry name" value="P2X PURINORECEPTOR 7 INTRACELLULAR DOMAIN-CONTAINING PROTEIN"/>
    <property type="match status" value="1"/>
</dbReference>
<dbReference type="PANTHER" id="PTHR36981">
    <property type="entry name" value="ZGC:195170"/>
    <property type="match status" value="1"/>
</dbReference>
<evidence type="ECO:0000313" key="3">
    <source>
        <dbReference type="EMBL" id="CAH3154186.1"/>
    </source>
</evidence>
<accession>A0ABN8PZL7</accession>
<gene>
    <name evidence="3" type="ORF">PLOB_00050062</name>
</gene>
<keyword evidence="4" id="KW-1185">Reference proteome</keyword>